<dbReference type="Gene3D" id="3.30.160.20">
    <property type="match status" value="1"/>
</dbReference>
<gene>
    <name evidence="4" type="ORF">PCOS0759_LOCUS9009</name>
</gene>
<organism evidence="4">
    <name type="scientific">Percolomonas cosmopolitus</name>
    <dbReference type="NCBI Taxonomy" id="63605"/>
    <lineage>
        <taxon>Eukaryota</taxon>
        <taxon>Discoba</taxon>
        <taxon>Heterolobosea</taxon>
        <taxon>Tetramitia</taxon>
        <taxon>Eutetramitia</taxon>
        <taxon>Percolomonadidae</taxon>
        <taxon>Percolomonas</taxon>
    </lineage>
</organism>
<evidence type="ECO:0000313" key="4">
    <source>
        <dbReference type="EMBL" id="CAD9085755.1"/>
    </source>
</evidence>
<reference evidence="4" key="1">
    <citation type="submission" date="2021-01" db="EMBL/GenBank/DDBJ databases">
        <authorList>
            <person name="Corre E."/>
            <person name="Pelletier E."/>
            <person name="Niang G."/>
            <person name="Scheremetjew M."/>
            <person name="Finn R."/>
            <person name="Kale V."/>
            <person name="Holt S."/>
            <person name="Cochrane G."/>
            <person name="Meng A."/>
            <person name="Brown T."/>
            <person name="Cohen L."/>
        </authorList>
    </citation>
    <scope>NUCLEOTIDE SEQUENCE</scope>
    <source>
        <strain evidence="4">WS</strain>
    </source>
</reference>
<dbReference type="GO" id="GO:0003747">
    <property type="term" value="F:translation release factor activity"/>
    <property type="evidence" value="ECO:0007669"/>
    <property type="project" value="InterPro"/>
</dbReference>
<evidence type="ECO:0000256" key="2">
    <source>
        <dbReference type="SAM" id="MobiDB-lite"/>
    </source>
</evidence>
<feature type="region of interest" description="Disordered" evidence="2">
    <location>
        <begin position="203"/>
        <end position="222"/>
    </location>
</feature>
<dbReference type="InterPro" id="IPR045853">
    <property type="entry name" value="Pep_chain_release_fac_I_sf"/>
</dbReference>
<name>A0A7S1KTQ8_9EUKA</name>
<dbReference type="Pfam" id="PF00472">
    <property type="entry name" value="RF-1"/>
    <property type="match status" value="1"/>
</dbReference>
<dbReference type="EMBL" id="HBGD01010950">
    <property type="protein sequence ID" value="CAD9085755.1"/>
    <property type="molecule type" value="Transcribed_RNA"/>
</dbReference>
<protein>
    <recommendedName>
        <fullName evidence="3">Prokaryotic-type class I peptide chain release factors domain-containing protein</fullName>
    </recommendedName>
</protein>
<dbReference type="AlphaFoldDB" id="A0A7S1KTQ8"/>
<comment type="similarity">
    <text evidence="1">Belongs to the prokaryotic/mitochondrial release factor family.</text>
</comment>
<proteinExistence type="inferred from homology"/>
<feature type="domain" description="Prokaryotic-type class I peptide chain release factors" evidence="3">
    <location>
        <begin position="110"/>
        <end position="166"/>
    </location>
</feature>
<evidence type="ECO:0000259" key="3">
    <source>
        <dbReference type="Pfam" id="PF00472"/>
    </source>
</evidence>
<dbReference type="GO" id="GO:0009507">
    <property type="term" value="C:chloroplast"/>
    <property type="evidence" value="ECO:0007669"/>
    <property type="project" value="TreeGrafter"/>
</dbReference>
<evidence type="ECO:0000256" key="1">
    <source>
        <dbReference type="ARBA" id="ARBA00010835"/>
    </source>
</evidence>
<dbReference type="InterPro" id="IPR000352">
    <property type="entry name" value="Pep_chain_release_fac_I"/>
</dbReference>
<accession>A0A7S1KTQ8</accession>
<sequence>MSVITRKLTTLIHLYDAFPYLRQSFLAQPQNLALMHTFHHAPQNQQNHRKIQNLPPFKQLFEDRPGASTSLPDADAQSRMEHLLFRHFLSTQHPTKVFSSRVDVQHTSSNQNFDISFTKSTGAGGQHRNKTQSCVRITHLVSGVQGEASEDRNQVKNRKSAWHRLFLNMALRIRMPLVDVALKEMHSAGCVYADSLTSSSAQVSVSEDDAKPSSESSTLDPAFPHHYTHPLSHFWKERIASKKLNVAVSSQAFPEIIADMLDTFSMFHWNMKEANEYLARNHEIQLSTNQLIGTLKKDKHVWAYVNQEREKLKLPPLR</sequence>
<dbReference type="InterPro" id="IPR050057">
    <property type="entry name" value="Prokaryotic/Mito_RF"/>
</dbReference>
<dbReference type="PANTHER" id="PTHR43804">
    <property type="entry name" value="LD18447P"/>
    <property type="match status" value="1"/>
</dbReference>
<dbReference type="SUPFAM" id="SSF75620">
    <property type="entry name" value="Release factor"/>
    <property type="match status" value="1"/>
</dbReference>
<dbReference type="PANTHER" id="PTHR43804:SF6">
    <property type="entry name" value="CLASS I PEPTIDE CHAIN RELEASE FACTOR"/>
    <property type="match status" value="1"/>
</dbReference>